<feature type="compositionally biased region" description="Acidic residues" evidence="1">
    <location>
        <begin position="1"/>
        <end position="10"/>
    </location>
</feature>
<feature type="compositionally biased region" description="Polar residues" evidence="1">
    <location>
        <begin position="335"/>
        <end position="345"/>
    </location>
</feature>
<dbReference type="Proteomes" id="UP000007110">
    <property type="component" value="Unassembled WGS sequence"/>
</dbReference>
<protein>
    <submittedName>
        <fullName evidence="2">Uncharacterized protein</fullName>
    </submittedName>
</protein>
<evidence type="ECO:0000313" key="2">
    <source>
        <dbReference type="EnsemblMetazoa" id="XP_030851323"/>
    </source>
</evidence>
<dbReference type="OMA" id="HWEVLND"/>
<proteinExistence type="predicted"/>
<dbReference type="RefSeq" id="XP_030851322.1">
    <property type="nucleotide sequence ID" value="XM_030995462.1"/>
</dbReference>
<dbReference type="InParanoid" id="A0A7M7T3J9"/>
<feature type="compositionally biased region" description="Basic and acidic residues" evidence="1">
    <location>
        <begin position="249"/>
        <end position="261"/>
    </location>
</feature>
<feature type="region of interest" description="Disordered" evidence="1">
    <location>
        <begin position="1"/>
        <end position="25"/>
    </location>
</feature>
<dbReference type="AlphaFoldDB" id="A0A7M7T3J9"/>
<evidence type="ECO:0000313" key="3">
    <source>
        <dbReference type="Proteomes" id="UP000007110"/>
    </source>
</evidence>
<keyword evidence="3" id="KW-1185">Reference proteome</keyword>
<dbReference type="EnsemblMetazoa" id="XM_030995463">
    <property type="protein sequence ID" value="XP_030851323"/>
    <property type="gene ID" value="LOC115928325"/>
</dbReference>
<sequence>MTSDDIEEGDETKMSAAPKTQRKVQQNKCISKLFSSMTKVHEVNRQHDHELSVRVEELRQKEHMENVRRYSDIRHLQRTLSEMRMEKNRLTHTFTPEEIYNDEVAPVMSWRKIQLKRFQNQPRKQRRKSDATQAPLAVAENAEFTAKNKFRSAIMAVCLSKALSHIPENKSESTANESKQSEKEKTDSINNLRERLKQVKDTKVVTKQTPDKGHNVGDTKSETEEHKQSRPETSETERLSRVLDILRNSSRDKSRSSWTRSLDKKVNAVPTFGQLHPVRRSSLVRRPGDPPRRRPSTSDMNFDSSHFVMDKDGTIRRISRPTVKDNTNTEESRGSRVQSSSYLSTCSRKATPTSCKVYAAEPSRRWNVSNDASASKSGSAPSFLVKKRCELLKRDKEMMDRLRSFLDSTLP</sequence>
<dbReference type="EnsemblMetazoa" id="XM_030995462">
    <property type="protein sequence ID" value="XP_030851322"/>
    <property type="gene ID" value="LOC115928325"/>
</dbReference>
<feature type="compositionally biased region" description="Basic and acidic residues" evidence="1">
    <location>
        <begin position="179"/>
        <end position="241"/>
    </location>
</feature>
<feature type="region of interest" description="Disordered" evidence="1">
    <location>
        <begin position="279"/>
        <end position="345"/>
    </location>
</feature>
<evidence type="ECO:0000256" key="1">
    <source>
        <dbReference type="SAM" id="MobiDB-lite"/>
    </source>
</evidence>
<organism evidence="2 3">
    <name type="scientific">Strongylocentrotus purpuratus</name>
    <name type="common">Purple sea urchin</name>
    <dbReference type="NCBI Taxonomy" id="7668"/>
    <lineage>
        <taxon>Eukaryota</taxon>
        <taxon>Metazoa</taxon>
        <taxon>Echinodermata</taxon>
        <taxon>Eleutherozoa</taxon>
        <taxon>Echinozoa</taxon>
        <taxon>Echinoidea</taxon>
        <taxon>Euechinoidea</taxon>
        <taxon>Echinacea</taxon>
        <taxon>Camarodonta</taxon>
        <taxon>Echinidea</taxon>
        <taxon>Strongylocentrotidae</taxon>
        <taxon>Strongylocentrotus</taxon>
    </lineage>
</organism>
<dbReference type="GeneID" id="115928325"/>
<reference evidence="2" key="2">
    <citation type="submission" date="2021-01" db="UniProtKB">
        <authorList>
            <consortium name="EnsemblMetazoa"/>
        </authorList>
    </citation>
    <scope>IDENTIFICATION</scope>
</reference>
<accession>A0A7M7T3J9</accession>
<reference evidence="3" key="1">
    <citation type="submission" date="2015-02" db="EMBL/GenBank/DDBJ databases">
        <title>Genome sequencing for Strongylocentrotus purpuratus.</title>
        <authorList>
            <person name="Murali S."/>
            <person name="Liu Y."/>
            <person name="Vee V."/>
            <person name="English A."/>
            <person name="Wang M."/>
            <person name="Skinner E."/>
            <person name="Han Y."/>
            <person name="Muzny D.M."/>
            <person name="Worley K.C."/>
            <person name="Gibbs R.A."/>
        </authorList>
    </citation>
    <scope>NUCLEOTIDE SEQUENCE</scope>
</reference>
<name>A0A7M7T3J9_STRPU</name>
<dbReference type="OrthoDB" id="10133685at2759"/>
<feature type="region of interest" description="Disordered" evidence="1">
    <location>
        <begin position="168"/>
        <end position="261"/>
    </location>
</feature>
<dbReference type="KEGG" id="spu:115928325"/>
<dbReference type="RefSeq" id="XP_030851323.1">
    <property type="nucleotide sequence ID" value="XM_030995463.1"/>
</dbReference>